<dbReference type="AlphaFoldDB" id="A0A5M6DQ51"/>
<reference evidence="2 3" key="1">
    <citation type="submission" date="2019-09" db="EMBL/GenBank/DDBJ databases">
        <title>Genome sequence and assembly of Adhaeribacter sp.</title>
        <authorList>
            <person name="Chhetri G."/>
        </authorList>
    </citation>
    <scope>NUCLEOTIDE SEQUENCE [LARGE SCALE GENOMIC DNA]</scope>
    <source>
        <strain evidence="2 3">DK36</strain>
    </source>
</reference>
<feature type="signal peptide" evidence="1">
    <location>
        <begin position="1"/>
        <end position="20"/>
    </location>
</feature>
<keyword evidence="3" id="KW-1185">Reference proteome</keyword>
<sequence length="1187" mass="135544">MRIWLVISFLVCFLSFPAFSQTSSKRCQWLKLTNKPVLLDSLTIVPGSITFSKGKYPGLGYTYNPNTNLFSFTNVPVPQPIIITLDSLPVQPTDSLKSAIAFTDSVSSPITRALPAEPDSILVCYRVLSLNLALARYKRKLTAADSVRLPGVYYTESLGQKEELFSTPGLNKTGTVTRGISFGNKQNVFVNSALNLQLEGKLSDEISMVAAITDQNIPFQPEGNTQQLQEFDKVFITLQHRLWNITGGDVVLKNKPTHFLRFYKNVQGGVLEVNRKQGTKNASSTTIAASVAKGKFASIAITPQEGVQGPYRVPGPNNEKFIIILANSERVYLDGQLLTRGFDFDYVIDYNQAEITFTTRRLITRYSRIRVDFEYSERNYNRSVYHASHYQDLNKLHLNFNIYNEGDNQNNLLTLNLTDQEKLLLQNIGDSLNQAFTPGAEITNFDPELILYKDSTVLVNGQPVNIYVYTREPDLNRYYTVRFTDVGTNRGDYVPAGSTVNGRTFRFVPPVNGIRQGSYAPVRILPTPQKKQLATVGGNYQVDNQTNIFFETAASQYDVNKFSEKDSRDDNGKALRVGYAIEDKPVALLGDYKLRSALSYEYTDANFQPIDRFRDIEFNRNWSLPINTETRVNDNIFNFTVGAHKNISNLVNYRFIRRFRQNEVAGGQHYLDFARQIRGLNLRSDFFLLEATARSGQSDWVRGNIDVNYPAFKIIPGYTYRFDKNRVNSITRPDSVLQSAMYFDEHTFYIRSQDTATTKFSLDYAYRQDRRPEEGRLGERNTAHTYRGMLQTKIGTSQDLNVLLTYRQVDNKDSLNESAILSTVNWLGDFLDKHLRSELSYTVATGQEARRRYEFVQVGPGQGTHYLIEGGNPQELNDYFEAQVPDARYRTHIKVFLPTDEYIRAYSNQLNYRLNSAMPRNWRGKSAIQNFASRLSAVTYININKKTTDDDVWHRFNPFSLNIEDSLLVSLANTFRNTVFYNRSDPTFGLEYTLQQNQQKILLTNGTDVRNIATQTVIARYNLNKTFSTKFNISQFTRESLSNYLSTKNFRIVGYEFSPELSYQPTSATRLTGTYLYTNKQNLMNQSETQEKGIFHELGLETRISQVSKRTLTGTLKYINVHYQGNENSAIGYEMLNALRPGNNLTWNFILQQRLANGLNISMNYDGRKPNGQEVLHMGRMQVSVLF</sequence>
<evidence type="ECO:0000313" key="2">
    <source>
        <dbReference type="EMBL" id="KAA5549594.1"/>
    </source>
</evidence>
<keyword evidence="1" id="KW-0732">Signal</keyword>
<accession>A0A5M6DQ51</accession>
<dbReference type="Proteomes" id="UP000323426">
    <property type="component" value="Unassembled WGS sequence"/>
</dbReference>
<gene>
    <name evidence="2" type="ORF">F0145_03145</name>
</gene>
<protein>
    <submittedName>
        <fullName evidence="2">Uncharacterized protein</fullName>
    </submittedName>
</protein>
<evidence type="ECO:0000256" key="1">
    <source>
        <dbReference type="SAM" id="SignalP"/>
    </source>
</evidence>
<dbReference type="EMBL" id="VWSF01000001">
    <property type="protein sequence ID" value="KAA5549594.1"/>
    <property type="molecule type" value="Genomic_DNA"/>
</dbReference>
<comment type="caution">
    <text evidence="2">The sequence shown here is derived from an EMBL/GenBank/DDBJ whole genome shotgun (WGS) entry which is preliminary data.</text>
</comment>
<proteinExistence type="predicted"/>
<organism evidence="2 3">
    <name type="scientific">Adhaeribacter rhizoryzae</name>
    <dbReference type="NCBI Taxonomy" id="2607907"/>
    <lineage>
        <taxon>Bacteria</taxon>
        <taxon>Pseudomonadati</taxon>
        <taxon>Bacteroidota</taxon>
        <taxon>Cytophagia</taxon>
        <taxon>Cytophagales</taxon>
        <taxon>Hymenobacteraceae</taxon>
        <taxon>Adhaeribacter</taxon>
    </lineage>
</organism>
<name>A0A5M6DQ51_9BACT</name>
<dbReference type="RefSeq" id="WP_150086750.1">
    <property type="nucleotide sequence ID" value="NZ_VWSF01000001.1"/>
</dbReference>
<evidence type="ECO:0000313" key="3">
    <source>
        <dbReference type="Proteomes" id="UP000323426"/>
    </source>
</evidence>
<feature type="chain" id="PRO_5024426131" evidence="1">
    <location>
        <begin position="21"/>
        <end position="1187"/>
    </location>
</feature>